<reference evidence="1" key="1">
    <citation type="submission" date="2022-09" db="EMBL/GenBank/DDBJ databases">
        <title>Interaction between co-microsymbionts with complementary sets of symbiotic genes in legume-rhizobium systems.</title>
        <authorList>
            <person name="Safronova V."/>
            <person name="Sazanova A."/>
            <person name="Afonin A."/>
            <person name="Chirak E."/>
        </authorList>
    </citation>
    <scope>NUCLEOTIDE SEQUENCE</scope>
    <source>
        <strain evidence="1">A18/3m</strain>
    </source>
</reference>
<name>A0ACD4D4B8_9HYPH</name>
<keyword evidence="2" id="KW-1185">Reference proteome</keyword>
<dbReference type="Proteomes" id="UP001061991">
    <property type="component" value="Chromosome"/>
</dbReference>
<gene>
    <name evidence="1" type="ORF">N8E88_30615</name>
</gene>
<evidence type="ECO:0000313" key="1">
    <source>
        <dbReference type="EMBL" id="UXN60772.1"/>
    </source>
</evidence>
<sequence>MILTYRDKRTEAFARGEFVREFQGFERQAYKRLEILEAATSLAELRMLPSNRLEALKGDKSGQFSIRINMQWRICFEWPASAAGPSDVAIIDYH</sequence>
<protein>
    <submittedName>
        <fullName evidence="1">Type II toxin-antitoxin system RelE/ParE family toxin</fullName>
    </submittedName>
</protein>
<proteinExistence type="predicted"/>
<accession>A0ACD4D4B8</accession>
<evidence type="ECO:0000313" key="2">
    <source>
        <dbReference type="Proteomes" id="UP001061991"/>
    </source>
</evidence>
<organism evidence="1 2">
    <name type="scientific">Phyllobacterium zundukense</name>
    <dbReference type="NCBI Taxonomy" id="1867719"/>
    <lineage>
        <taxon>Bacteria</taxon>
        <taxon>Pseudomonadati</taxon>
        <taxon>Pseudomonadota</taxon>
        <taxon>Alphaproteobacteria</taxon>
        <taxon>Hyphomicrobiales</taxon>
        <taxon>Phyllobacteriaceae</taxon>
        <taxon>Phyllobacterium</taxon>
    </lineage>
</organism>
<dbReference type="EMBL" id="CP104973">
    <property type="protein sequence ID" value="UXN60772.1"/>
    <property type="molecule type" value="Genomic_DNA"/>
</dbReference>